<accession>A0AAV4IL26</accession>
<protein>
    <submittedName>
        <fullName evidence="6">Girdin-like isoform X6</fullName>
    </submittedName>
</protein>
<dbReference type="AlphaFoldDB" id="A0AAV4IL26"/>
<evidence type="ECO:0000313" key="7">
    <source>
        <dbReference type="Proteomes" id="UP000762676"/>
    </source>
</evidence>
<proteinExistence type="predicted"/>
<feature type="coiled-coil region" evidence="4">
    <location>
        <begin position="143"/>
        <end position="177"/>
    </location>
</feature>
<evidence type="ECO:0000256" key="2">
    <source>
        <dbReference type="ARBA" id="ARBA00022525"/>
    </source>
</evidence>
<dbReference type="InterPro" id="IPR050822">
    <property type="entry name" value="Cerebellin_Synaptic_Org"/>
</dbReference>
<evidence type="ECO:0000256" key="1">
    <source>
        <dbReference type="ARBA" id="ARBA00004613"/>
    </source>
</evidence>
<keyword evidence="3" id="KW-0732">Signal</keyword>
<dbReference type="InterPro" id="IPR008983">
    <property type="entry name" value="Tumour_necrosis_fac-like_dom"/>
</dbReference>
<evidence type="ECO:0000259" key="5">
    <source>
        <dbReference type="PROSITE" id="PS50871"/>
    </source>
</evidence>
<dbReference type="Gene3D" id="2.60.40.10">
    <property type="entry name" value="Immunoglobulins"/>
    <property type="match status" value="1"/>
</dbReference>
<dbReference type="SUPFAM" id="SSF49842">
    <property type="entry name" value="TNF-like"/>
    <property type="match status" value="1"/>
</dbReference>
<keyword evidence="7" id="KW-1185">Reference proteome</keyword>
<keyword evidence="4" id="KW-0175">Coiled coil</keyword>
<dbReference type="Pfam" id="PF00386">
    <property type="entry name" value="C1q"/>
    <property type="match status" value="1"/>
</dbReference>
<gene>
    <name evidence="6" type="ORF">ElyMa_006657600</name>
</gene>
<dbReference type="InterPro" id="IPR013783">
    <property type="entry name" value="Ig-like_fold"/>
</dbReference>
<dbReference type="PANTHER" id="PTHR22923">
    <property type="entry name" value="CEREBELLIN-RELATED"/>
    <property type="match status" value="1"/>
</dbReference>
<comment type="subcellular location">
    <subcellularLocation>
        <location evidence="1">Secreted</location>
    </subcellularLocation>
</comment>
<evidence type="ECO:0000256" key="3">
    <source>
        <dbReference type="ARBA" id="ARBA00022729"/>
    </source>
</evidence>
<feature type="domain" description="C1q" evidence="5">
    <location>
        <begin position="272"/>
        <end position="416"/>
    </location>
</feature>
<evidence type="ECO:0000313" key="6">
    <source>
        <dbReference type="EMBL" id="GFS10907.1"/>
    </source>
</evidence>
<dbReference type="Gene3D" id="1.20.5.340">
    <property type="match status" value="1"/>
</dbReference>
<comment type="caution">
    <text evidence="6">The sequence shown here is derived from an EMBL/GenBank/DDBJ whole genome shotgun (WGS) entry which is preliminary data.</text>
</comment>
<dbReference type="SMART" id="SM00110">
    <property type="entry name" value="C1Q"/>
    <property type="match status" value="1"/>
</dbReference>
<dbReference type="GO" id="GO:0005576">
    <property type="term" value="C:extracellular region"/>
    <property type="evidence" value="ECO:0007669"/>
    <property type="project" value="UniProtKB-SubCell"/>
</dbReference>
<dbReference type="Proteomes" id="UP000762676">
    <property type="component" value="Unassembled WGS sequence"/>
</dbReference>
<dbReference type="InterPro" id="IPR001073">
    <property type="entry name" value="C1q_dom"/>
</dbReference>
<dbReference type="PANTHER" id="PTHR22923:SF116">
    <property type="entry name" value="C1Q DOMAIN-CONTAINING PROTEIN"/>
    <property type="match status" value="1"/>
</dbReference>
<sequence>MLDVSPLTFIPGLTPDLTLVCHLDKLAFTVRDILALQIEKEEGGHMAAMAEVHVGSAPAVQATQLSSRMTVTGKLDHVDLRNTDLKVRLDNLQATDEGHYICVITVVDMTGLIRTLTNDVNVNSVEANFTTVLQAVMNFQQGLKNATELNQELVSNFTDLKAQYKALEARLTSCENDVTLLTSKVLKAETRMASVDTTLAQMTTNVSSCCSSHGSSISPTSPSQVSAGALCPVSCSDRLDELANNVSSLAADVQANENHLVRVNNLFNYSLSQQHRIAFSVRYNELISGEEQVPLKTPIIFDKEFINTGNAFDMSTGTFTAPEDGTYMFQVGFPVRGPDPQFPYRVVLTLNNFDALAQIESGGPAFNRSIPAPTSELYELKVGQTINLYVYQIVGSSTVLPTVSRYAAFFLGFWVH</sequence>
<name>A0AAV4IL26_9GAST</name>
<dbReference type="EMBL" id="BMAT01013356">
    <property type="protein sequence ID" value="GFS10907.1"/>
    <property type="molecule type" value="Genomic_DNA"/>
</dbReference>
<reference evidence="6 7" key="1">
    <citation type="journal article" date="2021" name="Elife">
        <title>Chloroplast acquisition without the gene transfer in kleptoplastic sea slugs, Plakobranchus ocellatus.</title>
        <authorList>
            <person name="Maeda T."/>
            <person name="Takahashi S."/>
            <person name="Yoshida T."/>
            <person name="Shimamura S."/>
            <person name="Takaki Y."/>
            <person name="Nagai Y."/>
            <person name="Toyoda A."/>
            <person name="Suzuki Y."/>
            <person name="Arimoto A."/>
            <person name="Ishii H."/>
            <person name="Satoh N."/>
            <person name="Nishiyama T."/>
            <person name="Hasebe M."/>
            <person name="Maruyama T."/>
            <person name="Minagawa J."/>
            <person name="Obokata J."/>
            <person name="Shigenobu S."/>
        </authorList>
    </citation>
    <scope>NUCLEOTIDE SEQUENCE [LARGE SCALE GENOMIC DNA]</scope>
</reference>
<organism evidence="6 7">
    <name type="scientific">Elysia marginata</name>
    <dbReference type="NCBI Taxonomy" id="1093978"/>
    <lineage>
        <taxon>Eukaryota</taxon>
        <taxon>Metazoa</taxon>
        <taxon>Spiralia</taxon>
        <taxon>Lophotrochozoa</taxon>
        <taxon>Mollusca</taxon>
        <taxon>Gastropoda</taxon>
        <taxon>Heterobranchia</taxon>
        <taxon>Euthyneura</taxon>
        <taxon>Panpulmonata</taxon>
        <taxon>Sacoglossa</taxon>
        <taxon>Placobranchoidea</taxon>
        <taxon>Plakobranchidae</taxon>
        <taxon>Elysia</taxon>
    </lineage>
</organism>
<evidence type="ECO:0000256" key="4">
    <source>
        <dbReference type="SAM" id="Coils"/>
    </source>
</evidence>
<dbReference type="Gene3D" id="2.60.120.40">
    <property type="match status" value="1"/>
</dbReference>
<dbReference type="PROSITE" id="PS50871">
    <property type="entry name" value="C1Q"/>
    <property type="match status" value="1"/>
</dbReference>
<keyword evidence="2" id="KW-0964">Secreted</keyword>